<evidence type="ECO:0000256" key="2">
    <source>
        <dbReference type="ARBA" id="ARBA00012475"/>
    </source>
</evidence>
<dbReference type="GO" id="GO:0004484">
    <property type="term" value="F:mRNA guanylyltransferase activity"/>
    <property type="evidence" value="ECO:0007669"/>
    <property type="project" value="UniProtKB-EC"/>
</dbReference>
<evidence type="ECO:0000256" key="8">
    <source>
        <dbReference type="ARBA" id="ARBA00023134"/>
    </source>
</evidence>
<dbReference type="Gene3D" id="2.40.50.140">
    <property type="entry name" value="Nucleic acid-binding proteins"/>
    <property type="match status" value="1"/>
</dbReference>
<feature type="domain" description="mRNA capping enzyme C-terminal" evidence="13">
    <location>
        <begin position="282"/>
        <end position="395"/>
    </location>
</feature>
<comment type="caution">
    <text evidence="14">The sequence shown here is derived from an EMBL/GenBank/DDBJ whole genome shotgun (WGS) entry which is preliminary data.</text>
</comment>
<dbReference type="InterPro" id="IPR001339">
    <property type="entry name" value="mRNA_cap_enzyme_adenylation"/>
</dbReference>
<evidence type="ECO:0000256" key="6">
    <source>
        <dbReference type="ARBA" id="ARBA00022741"/>
    </source>
</evidence>
<keyword evidence="4" id="KW-0808">Transferase</keyword>
<dbReference type="GO" id="GO:0005634">
    <property type="term" value="C:nucleus"/>
    <property type="evidence" value="ECO:0007669"/>
    <property type="project" value="UniProtKB-SubCell"/>
</dbReference>
<keyword evidence="15" id="KW-1185">Reference proteome</keyword>
<dbReference type="SUPFAM" id="SSF50249">
    <property type="entry name" value="Nucleic acid-binding proteins"/>
    <property type="match status" value="1"/>
</dbReference>
<comment type="catalytic activity">
    <reaction evidence="10">
        <text>a 5'-end diphospho-ribonucleoside in mRNA + GTP + H(+) = a 5'-end (5'-triphosphoguanosine)-ribonucleoside in mRNA + diphosphate</text>
        <dbReference type="Rhea" id="RHEA:67012"/>
        <dbReference type="Rhea" id="RHEA-COMP:17165"/>
        <dbReference type="Rhea" id="RHEA-COMP:17166"/>
        <dbReference type="ChEBI" id="CHEBI:15378"/>
        <dbReference type="ChEBI" id="CHEBI:33019"/>
        <dbReference type="ChEBI" id="CHEBI:37565"/>
        <dbReference type="ChEBI" id="CHEBI:167616"/>
        <dbReference type="ChEBI" id="CHEBI:167617"/>
        <dbReference type="EC" id="2.7.7.50"/>
    </reaction>
    <physiologicalReaction direction="left-to-right" evidence="10">
        <dbReference type="Rhea" id="RHEA:67013"/>
    </physiologicalReaction>
</comment>
<accession>A0A2S4VFH2</accession>
<dbReference type="PANTHER" id="PTHR10367:SF17">
    <property type="entry name" value="MRNA-CAPPING ENZYME"/>
    <property type="match status" value="1"/>
</dbReference>
<evidence type="ECO:0000256" key="7">
    <source>
        <dbReference type="ARBA" id="ARBA00023042"/>
    </source>
</evidence>
<comment type="subcellular location">
    <subcellularLocation>
        <location evidence="1">Nucleus</location>
    </subcellularLocation>
</comment>
<feature type="compositionally biased region" description="Pro residues" evidence="11">
    <location>
        <begin position="487"/>
        <end position="496"/>
    </location>
</feature>
<dbReference type="Gene3D" id="3.30.470.30">
    <property type="entry name" value="DNA ligase/mRNA capping enzyme"/>
    <property type="match status" value="1"/>
</dbReference>
<keyword evidence="7" id="KW-0506">mRNA capping</keyword>
<dbReference type="EC" id="2.7.7.50" evidence="2"/>
<name>A0A2S4VFH2_9BASI</name>
<keyword evidence="5" id="KW-0548">Nucleotidyltransferase</keyword>
<evidence type="ECO:0000313" key="15">
    <source>
        <dbReference type="Proteomes" id="UP000238274"/>
    </source>
</evidence>
<feature type="domain" description="mRNA capping enzyme adenylation" evidence="12">
    <location>
        <begin position="46"/>
        <end position="251"/>
    </location>
</feature>
<evidence type="ECO:0000256" key="11">
    <source>
        <dbReference type="SAM" id="MobiDB-lite"/>
    </source>
</evidence>
<dbReference type="AlphaFoldDB" id="A0A2S4VFH2"/>
<evidence type="ECO:0000256" key="4">
    <source>
        <dbReference type="ARBA" id="ARBA00022679"/>
    </source>
</evidence>
<dbReference type="GO" id="GO:0005525">
    <property type="term" value="F:GTP binding"/>
    <property type="evidence" value="ECO:0007669"/>
    <property type="project" value="UniProtKB-KW"/>
</dbReference>
<organism evidence="14 15">
    <name type="scientific">Puccinia striiformis</name>
    <dbReference type="NCBI Taxonomy" id="27350"/>
    <lineage>
        <taxon>Eukaryota</taxon>
        <taxon>Fungi</taxon>
        <taxon>Dikarya</taxon>
        <taxon>Basidiomycota</taxon>
        <taxon>Pucciniomycotina</taxon>
        <taxon>Pucciniomycetes</taxon>
        <taxon>Pucciniales</taxon>
        <taxon>Pucciniaceae</taxon>
        <taxon>Puccinia</taxon>
    </lineage>
</organism>
<evidence type="ECO:0000256" key="3">
    <source>
        <dbReference type="ARBA" id="ARBA00022664"/>
    </source>
</evidence>
<dbReference type="EMBL" id="PKSM01000138">
    <property type="protein sequence ID" value="POW08291.1"/>
    <property type="molecule type" value="Genomic_DNA"/>
</dbReference>
<dbReference type="VEuPathDB" id="FungiDB:PSHT_09624"/>
<reference evidence="14 15" key="1">
    <citation type="submission" date="2017-12" db="EMBL/GenBank/DDBJ databases">
        <title>Gene loss provides genomic basis for host adaptation in cereal stripe rust fungi.</title>
        <authorList>
            <person name="Xia C."/>
        </authorList>
    </citation>
    <scope>NUCLEOTIDE SEQUENCE [LARGE SCALE GENOMIC DNA]</scope>
    <source>
        <strain evidence="14 15">93TX-2</strain>
    </source>
</reference>
<proteinExistence type="predicted"/>
<evidence type="ECO:0000256" key="10">
    <source>
        <dbReference type="ARBA" id="ARBA00044624"/>
    </source>
</evidence>
<dbReference type="CDD" id="cd07895">
    <property type="entry name" value="Adenylation_mRNA_capping"/>
    <property type="match status" value="1"/>
</dbReference>
<dbReference type="InterPro" id="IPR012340">
    <property type="entry name" value="NA-bd_OB-fold"/>
</dbReference>
<keyword evidence="9" id="KW-0539">Nucleus</keyword>
<feature type="region of interest" description="Disordered" evidence="11">
    <location>
        <begin position="404"/>
        <end position="530"/>
    </location>
</feature>
<dbReference type="VEuPathDB" id="FungiDB:PSTT_02469"/>
<dbReference type="Pfam" id="PF03919">
    <property type="entry name" value="mRNA_cap_C"/>
    <property type="match status" value="1"/>
</dbReference>
<evidence type="ECO:0000259" key="12">
    <source>
        <dbReference type="Pfam" id="PF01331"/>
    </source>
</evidence>
<dbReference type="InterPro" id="IPR051029">
    <property type="entry name" value="mRNA_Capping_Enz/RNA_Phosphat"/>
</dbReference>
<evidence type="ECO:0000256" key="1">
    <source>
        <dbReference type="ARBA" id="ARBA00004123"/>
    </source>
</evidence>
<reference evidence="15" key="3">
    <citation type="journal article" date="2018" name="Mol. Plant Microbe Interact.">
        <title>Genome sequence resources for the wheat stripe rust pathogen (Puccinia striiformis f. sp. tritici) and the barley stripe rust pathogen (Puccinia striiformis f. sp. hordei).</title>
        <authorList>
            <person name="Xia C."/>
            <person name="Wang M."/>
            <person name="Yin C."/>
            <person name="Cornejo O.E."/>
            <person name="Hulbert S.H."/>
            <person name="Chen X."/>
        </authorList>
    </citation>
    <scope>NUCLEOTIDE SEQUENCE [LARGE SCALE GENOMIC DNA]</scope>
    <source>
        <strain evidence="15">93TX-2</strain>
    </source>
</reference>
<dbReference type="Pfam" id="PF01331">
    <property type="entry name" value="mRNA_cap_enzyme"/>
    <property type="match status" value="1"/>
</dbReference>
<dbReference type="GO" id="GO:0006370">
    <property type="term" value="P:7-methylguanosine mRNA capping"/>
    <property type="evidence" value="ECO:0007669"/>
    <property type="project" value="UniProtKB-KW"/>
</dbReference>
<dbReference type="Proteomes" id="UP000238274">
    <property type="component" value="Unassembled WGS sequence"/>
</dbReference>
<reference evidence="15" key="2">
    <citation type="journal article" date="2018" name="BMC Genomics">
        <title>Genomic insights into host adaptation between the wheat stripe rust pathogen (Puccinia striiformis f. sp. tritici) and the barley stripe rust pathogen (Puccinia striiformis f. sp. hordei).</title>
        <authorList>
            <person name="Xia C."/>
            <person name="Wang M."/>
            <person name="Yin C."/>
            <person name="Cornejo O.E."/>
            <person name="Hulbert S.H."/>
            <person name="Chen X."/>
        </authorList>
    </citation>
    <scope>NUCLEOTIDE SEQUENCE [LARGE SCALE GENOMIC DNA]</scope>
    <source>
        <strain evidence="15">93TX-2</strain>
    </source>
</reference>
<dbReference type="PANTHER" id="PTHR10367">
    <property type="entry name" value="MRNA-CAPPING ENZYME"/>
    <property type="match status" value="1"/>
</dbReference>
<evidence type="ECO:0000256" key="5">
    <source>
        <dbReference type="ARBA" id="ARBA00022695"/>
    </source>
</evidence>
<evidence type="ECO:0000256" key="9">
    <source>
        <dbReference type="ARBA" id="ARBA00023242"/>
    </source>
</evidence>
<evidence type="ECO:0000313" key="14">
    <source>
        <dbReference type="EMBL" id="POW08291.1"/>
    </source>
</evidence>
<keyword evidence="3" id="KW-0507">mRNA processing</keyword>
<feature type="compositionally biased region" description="Low complexity" evidence="11">
    <location>
        <begin position="456"/>
        <end position="467"/>
    </location>
</feature>
<protein>
    <recommendedName>
        <fullName evidence="2">mRNA guanylyltransferase</fullName>
        <ecNumber evidence="2">2.7.7.50</ecNumber>
    </recommendedName>
</protein>
<dbReference type="OrthoDB" id="200924at2759"/>
<evidence type="ECO:0000259" key="13">
    <source>
        <dbReference type="Pfam" id="PF03919"/>
    </source>
</evidence>
<keyword evidence="8" id="KW-0342">GTP-binding</keyword>
<dbReference type="GO" id="GO:0005524">
    <property type="term" value="F:ATP binding"/>
    <property type="evidence" value="ECO:0007669"/>
    <property type="project" value="InterPro"/>
</dbReference>
<keyword evidence="6" id="KW-0547">Nucleotide-binding</keyword>
<dbReference type="InterPro" id="IPR013846">
    <property type="entry name" value="mRNA_cap_enzyme_C"/>
</dbReference>
<dbReference type="SUPFAM" id="SSF56091">
    <property type="entry name" value="DNA ligase/mRNA capping enzyme, catalytic domain"/>
    <property type="match status" value="1"/>
</dbReference>
<gene>
    <name evidence="14" type="ORF">PSHT_09624</name>
</gene>
<sequence length="530" mass="60599">MVNLAFPVPERIPGRLITEPQHVYFLKQHLANLCGLRGSQKFPGSQPVTFSHKSLELLETEETKTNDNFDFDKHYWVCEKSDGVRVMVLIVVKGGPQGPVQEVYFIDRKDEFFLIDNITFPHYDNPNRLLKDTILDGELVIDVDPKTGHQQLRFLAFDCIVWEAMNLMMRPLMNRYGRLKDWVISPLKRLLVAQPQLRERMPFDVQLKSMELAYGIDKVLNHDLPKLTHGNDGLIFTSATAPYRIGTDPKMYTCPTLLQTSPRRSMLTVGLLCRMKWKPPSENSIDFRLELRFPPLSDDPTEADFYAKPLFVLMMNCGKEGEQFFDTLEMSDQEWTERKEKREQLDNRVVEVVWDAPRNTWKILRFRDDKRNGNYRTVVFAIMDSIRDGVEALDLSKRSARIRKAWKARAQGQSTHHPAGNKSPPTRPPQQQQQQQQQDWNPKSPSLKSPTRRNSKPSSSKSPPRSRQPNLAPPPPTSGQPHSSNSNPPPPPPPDTAPLNVLGGNPRTKGKKKKFTLAHGGTVAATMKRI</sequence>